<evidence type="ECO:0000313" key="3">
    <source>
        <dbReference type="Proteomes" id="UP001178507"/>
    </source>
</evidence>
<name>A0AA36HK01_9DINO</name>
<proteinExistence type="predicted"/>
<comment type="caution">
    <text evidence="2">The sequence shown here is derived from an EMBL/GenBank/DDBJ whole genome shotgun (WGS) entry which is preliminary data.</text>
</comment>
<dbReference type="EMBL" id="CAUJNA010000027">
    <property type="protein sequence ID" value="CAJ1370595.1"/>
    <property type="molecule type" value="Genomic_DNA"/>
</dbReference>
<dbReference type="AlphaFoldDB" id="A0AA36HK01"/>
<organism evidence="2 3">
    <name type="scientific">Effrenium voratum</name>
    <dbReference type="NCBI Taxonomy" id="2562239"/>
    <lineage>
        <taxon>Eukaryota</taxon>
        <taxon>Sar</taxon>
        <taxon>Alveolata</taxon>
        <taxon>Dinophyceae</taxon>
        <taxon>Suessiales</taxon>
        <taxon>Symbiodiniaceae</taxon>
        <taxon>Effrenium</taxon>
    </lineage>
</organism>
<gene>
    <name evidence="2" type="ORF">EVOR1521_LOCUS1125</name>
</gene>
<reference evidence="2" key="1">
    <citation type="submission" date="2023-08" db="EMBL/GenBank/DDBJ databases">
        <authorList>
            <person name="Chen Y."/>
            <person name="Shah S."/>
            <person name="Dougan E. K."/>
            <person name="Thang M."/>
            <person name="Chan C."/>
        </authorList>
    </citation>
    <scope>NUCLEOTIDE SEQUENCE</scope>
</reference>
<sequence length="269" mass="31671">MSEACSEEDRLIQALRNQLRHMQQELGEVRESVAIAEHQAEEHRAESEALKDLHRCQLQETRRLARQQQQERRHQAALRDQLEELRRERRRRAERAERDRARRRLETLEAEEVQQLQQEVSEAQLQLLDLQGCGRQLREELQELKRQEPRPAWSGDRPATPKRPKEAKELSFSPRSPGDRSFVRQGEAREAQQELAELQASLRREQRRGDQLHSRERTLQQRHRQLEAALKENRMSQAKSLSDVNAELQEGAHHVQRLLGFALQVPCAM</sequence>
<feature type="region of interest" description="Disordered" evidence="1">
    <location>
        <begin position="143"/>
        <end position="194"/>
    </location>
</feature>
<evidence type="ECO:0000313" key="2">
    <source>
        <dbReference type="EMBL" id="CAJ1370595.1"/>
    </source>
</evidence>
<evidence type="ECO:0000256" key="1">
    <source>
        <dbReference type="SAM" id="MobiDB-lite"/>
    </source>
</evidence>
<feature type="compositionally biased region" description="Basic and acidic residues" evidence="1">
    <location>
        <begin position="177"/>
        <end position="192"/>
    </location>
</feature>
<dbReference type="Proteomes" id="UP001178507">
    <property type="component" value="Unassembled WGS sequence"/>
</dbReference>
<keyword evidence="3" id="KW-1185">Reference proteome</keyword>
<protein>
    <submittedName>
        <fullName evidence="2">Uncharacterized protein</fullName>
    </submittedName>
</protein>
<accession>A0AA36HK01</accession>